<comment type="caution">
    <text evidence="6">The sequence shown here is derived from an EMBL/GenBank/DDBJ whole genome shotgun (WGS) entry which is preliminary data.</text>
</comment>
<dbReference type="SUPFAM" id="SSF57440">
    <property type="entry name" value="Kringle-like"/>
    <property type="match status" value="4"/>
</dbReference>
<dbReference type="EMBL" id="CAIIXF020000006">
    <property type="protein sequence ID" value="CAH1786989.1"/>
    <property type="molecule type" value="Genomic_DNA"/>
</dbReference>
<evidence type="ECO:0000259" key="5">
    <source>
        <dbReference type="PROSITE" id="PS50070"/>
    </source>
</evidence>
<dbReference type="GO" id="GO:0004175">
    <property type="term" value="F:endopeptidase activity"/>
    <property type="evidence" value="ECO:0007669"/>
    <property type="project" value="TreeGrafter"/>
</dbReference>
<reference evidence="6" key="1">
    <citation type="submission" date="2022-03" db="EMBL/GenBank/DDBJ databases">
        <authorList>
            <person name="Martin C."/>
        </authorList>
    </citation>
    <scope>NUCLEOTIDE SEQUENCE</scope>
</reference>
<feature type="compositionally biased region" description="Low complexity" evidence="4">
    <location>
        <begin position="523"/>
        <end position="539"/>
    </location>
</feature>
<dbReference type="PANTHER" id="PTHR24261:SF7">
    <property type="entry name" value="KRINGLE DOMAIN-CONTAINING PROTEIN"/>
    <property type="match status" value="1"/>
</dbReference>
<dbReference type="OrthoDB" id="5917794at2759"/>
<protein>
    <recommendedName>
        <fullName evidence="5">Kringle domain-containing protein</fullName>
    </recommendedName>
</protein>
<dbReference type="InterPro" id="IPR018056">
    <property type="entry name" value="Kringle_CS"/>
</dbReference>
<feature type="domain" description="Kringle" evidence="5">
    <location>
        <begin position="270"/>
        <end position="346"/>
    </location>
</feature>
<dbReference type="GO" id="GO:0005102">
    <property type="term" value="F:signaling receptor binding"/>
    <property type="evidence" value="ECO:0007669"/>
    <property type="project" value="TreeGrafter"/>
</dbReference>
<dbReference type="PANTHER" id="PTHR24261">
    <property type="entry name" value="PLASMINOGEN-RELATED"/>
    <property type="match status" value="1"/>
</dbReference>
<dbReference type="Gene3D" id="2.40.20.10">
    <property type="entry name" value="Plasminogen Kringle 4"/>
    <property type="match status" value="4"/>
</dbReference>
<evidence type="ECO:0000256" key="3">
    <source>
        <dbReference type="PROSITE-ProRule" id="PRU00121"/>
    </source>
</evidence>
<dbReference type="InterPro" id="IPR050759">
    <property type="entry name" value="Serine_protease_kringle"/>
</dbReference>
<evidence type="ECO:0000313" key="7">
    <source>
        <dbReference type="Proteomes" id="UP000749559"/>
    </source>
</evidence>
<keyword evidence="1 3" id="KW-0420">Kringle</keyword>
<evidence type="ECO:0000256" key="2">
    <source>
        <dbReference type="ARBA" id="ARBA00023157"/>
    </source>
</evidence>
<keyword evidence="7" id="KW-1185">Reference proteome</keyword>
<evidence type="ECO:0000256" key="1">
    <source>
        <dbReference type="ARBA" id="ARBA00022572"/>
    </source>
</evidence>
<dbReference type="InterPro" id="IPR000001">
    <property type="entry name" value="Kringle"/>
</dbReference>
<dbReference type="InterPro" id="IPR013806">
    <property type="entry name" value="Kringle-like"/>
</dbReference>
<dbReference type="Proteomes" id="UP000749559">
    <property type="component" value="Unassembled WGS sequence"/>
</dbReference>
<feature type="compositionally biased region" description="Low complexity" evidence="4">
    <location>
        <begin position="237"/>
        <end position="255"/>
    </location>
</feature>
<feature type="domain" description="Kringle" evidence="5">
    <location>
        <begin position="1"/>
        <end position="47"/>
    </location>
</feature>
<organism evidence="6 7">
    <name type="scientific">Owenia fusiformis</name>
    <name type="common">Polychaete worm</name>
    <dbReference type="NCBI Taxonomy" id="6347"/>
    <lineage>
        <taxon>Eukaryota</taxon>
        <taxon>Metazoa</taxon>
        <taxon>Spiralia</taxon>
        <taxon>Lophotrochozoa</taxon>
        <taxon>Annelida</taxon>
        <taxon>Polychaeta</taxon>
        <taxon>Sedentaria</taxon>
        <taxon>Canalipalpata</taxon>
        <taxon>Sabellida</taxon>
        <taxon>Oweniida</taxon>
        <taxon>Oweniidae</taxon>
        <taxon>Owenia</taxon>
    </lineage>
</organism>
<dbReference type="PROSITE" id="PS00021">
    <property type="entry name" value="KRINGLE_1"/>
    <property type="match status" value="4"/>
</dbReference>
<gene>
    <name evidence="6" type="ORF">OFUS_LOCUS12776</name>
</gene>
<dbReference type="InterPro" id="IPR038178">
    <property type="entry name" value="Kringle_sf"/>
</dbReference>
<feature type="region of interest" description="Disordered" evidence="4">
    <location>
        <begin position="236"/>
        <end position="255"/>
    </location>
</feature>
<dbReference type="PROSITE" id="PS50070">
    <property type="entry name" value="KRINGLE_2"/>
    <property type="match status" value="4"/>
</dbReference>
<proteinExistence type="predicted"/>
<dbReference type="CDD" id="cd00108">
    <property type="entry name" value="KR"/>
    <property type="match status" value="3"/>
</dbReference>
<feature type="domain" description="Kringle" evidence="5">
    <location>
        <begin position="354"/>
        <end position="433"/>
    </location>
</feature>
<comment type="caution">
    <text evidence="3">Lacks conserved residue(s) required for the propagation of feature annotation.</text>
</comment>
<feature type="non-terminal residue" evidence="6">
    <location>
        <position position="565"/>
    </location>
</feature>
<dbReference type="AlphaFoldDB" id="A0A8S4P2L6"/>
<keyword evidence="2" id="KW-1015">Disulfide bond</keyword>
<dbReference type="SMART" id="SM00130">
    <property type="entry name" value="KR"/>
    <property type="match status" value="4"/>
</dbReference>
<name>A0A8S4P2L6_OWEFU</name>
<feature type="non-terminal residue" evidence="6">
    <location>
        <position position="1"/>
    </location>
</feature>
<sequence length="565" mass="62442">TDPSKFPDGTIEEIFNYCRNPDNEPEGPWCYTTDRDTRWEYCNVQPCDIYKSTTVIPPTSTTRKPKTTLAPGTCPNKIGRDPTDLPRRGGNWAHLMLSNSFPCDGVITGIQYFRSDPDSIAFFGVWRPLGGRVFRVVKKITLGPSAPGFVTVQLSSDIPVIIGDFLGIHYRKTETNPAIPNSRGKDGVVSDDELFTTINLPLYDESITEGQDINIGPTGRMKSTFALSANFRGNPFTPSLSPPMTTASPSTLATTTSGPISGACKFSEMGTEYRGTLSQTWSGKSCQRWDSQSPWSHTPYKGSQFPEGSVSGANNYCRNPDNEQFGPWCFTTDPATRWEYCSVPFCDCKMTPLGKMYRGSLSTSVSGYTCQEWDRQIPNPHPVFKNEDFPDRTVKEAGNYCRNPTNEPGGPWCYIDDPKADTTSWEYCLLDYCDCKLDNIGSDYQGTISQTADGIQCQHWDSQTPHSHPVFDASQFPDSTVKEASNYCRNPTGIITGPWCYTMNPNVVSAVCDIPSCGVTIPTTPGPSTTPTTPQITTPKYGPQEECKYSHMGKEYMGSFSKTSS</sequence>
<dbReference type="GO" id="GO:0005615">
    <property type="term" value="C:extracellular space"/>
    <property type="evidence" value="ECO:0007669"/>
    <property type="project" value="TreeGrafter"/>
</dbReference>
<dbReference type="PRINTS" id="PR00018">
    <property type="entry name" value="KRINGLE"/>
</dbReference>
<evidence type="ECO:0000256" key="4">
    <source>
        <dbReference type="SAM" id="MobiDB-lite"/>
    </source>
</evidence>
<evidence type="ECO:0000313" key="6">
    <source>
        <dbReference type="EMBL" id="CAH1786989.1"/>
    </source>
</evidence>
<feature type="domain" description="Kringle" evidence="5">
    <location>
        <begin position="441"/>
        <end position="517"/>
    </location>
</feature>
<dbReference type="Pfam" id="PF00051">
    <property type="entry name" value="Kringle"/>
    <property type="match status" value="4"/>
</dbReference>
<feature type="region of interest" description="Disordered" evidence="4">
    <location>
        <begin position="523"/>
        <end position="543"/>
    </location>
</feature>
<accession>A0A8S4P2L6</accession>